<evidence type="ECO:0000313" key="1">
    <source>
        <dbReference type="EMBL" id="EPZ17078.1"/>
    </source>
</evidence>
<dbReference type="Proteomes" id="UP000015455">
    <property type="component" value="Unassembled WGS sequence"/>
</dbReference>
<dbReference type="Gene3D" id="3.40.50.2000">
    <property type="entry name" value="Glycogen Phosphorylase B"/>
    <property type="match status" value="1"/>
</dbReference>
<reference evidence="1 2" key="1">
    <citation type="submission" date="2013-06" db="EMBL/GenBank/DDBJ databases">
        <title>Draft genome sequence of Thauera terpenica.</title>
        <authorList>
            <person name="Liu B."/>
            <person name="Frostegard A.H."/>
            <person name="Shapleigh J.P."/>
        </authorList>
    </citation>
    <scope>NUCLEOTIDE SEQUENCE [LARGE SCALE GENOMIC DNA]</scope>
    <source>
        <strain evidence="1 2">58Eu</strain>
    </source>
</reference>
<dbReference type="STRING" id="1348657.M622_09000"/>
<accession>T0B2V5</accession>
<keyword evidence="2" id="KW-1185">Reference proteome</keyword>
<sequence length="266" mass="29331">MPTSLLEHKTEIPLLFRYGLAKSTLLMEYWGAKVFGGISVSDHWLEEKYRKWGAKNCFLFPNFPRLEDFSGVGGLDEISAKEADFCILGSMSRRTGVIEFVEALGILKREVGWTGKARLIGDPGSELGSELASIARAANVDLEITGRVPYRRVPAELSACKVGVIPLKDMKKFHRNPATKMFEYAAAGLYIVASDLPPQRRYLDQAEFAVLVKPDSAVDLAAGMKKAMILQAADAAGSLPRSRFVEDWNADSLYSDLIAYYGRGIA</sequence>
<dbReference type="Pfam" id="PF13692">
    <property type="entry name" value="Glyco_trans_1_4"/>
    <property type="match status" value="1"/>
</dbReference>
<protein>
    <recommendedName>
        <fullName evidence="3">Glycosyl transferase family 1 domain-containing protein</fullName>
    </recommendedName>
</protein>
<evidence type="ECO:0000313" key="2">
    <source>
        <dbReference type="Proteomes" id="UP000015455"/>
    </source>
</evidence>
<dbReference type="AlphaFoldDB" id="T0B2V5"/>
<name>T0B2V5_9RHOO</name>
<comment type="caution">
    <text evidence="1">The sequence shown here is derived from an EMBL/GenBank/DDBJ whole genome shotgun (WGS) entry which is preliminary data.</text>
</comment>
<gene>
    <name evidence="1" type="ORF">M622_09000</name>
</gene>
<dbReference type="SUPFAM" id="SSF53756">
    <property type="entry name" value="UDP-Glycosyltransferase/glycogen phosphorylase"/>
    <property type="match status" value="1"/>
</dbReference>
<dbReference type="eggNOG" id="COG0438">
    <property type="taxonomic scope" value="Bacteria"/>
</dbReference>
<organism evidence="1 2">
    <name type="scientific">Thauera terpenica 58Eu</name>
    <dbReference type="NCBI Taxonomy" id="1348657"/>
    <lineage>
        <taxon>Bacteria</taxon>
        <taxon>Pseudomonadati</taxon>
        <taxon>Pseudomonadota</taxon>
        <taxon>Betaproteobacteria</taxon>
        <taxon>Rhodocyclales</taxon>
        <taxon>Zoogloeaceae</taxon>
        <taxon>Thauera</taxon>
    </lineage>
</organism>
<evidence type="ECO:0008006" key="3">
    <source>
        <dbReference type="Google" id="ProtNLM"/>
    </source>
</evidence>
<dbReference type="EMBL" id="ATJV01000002">
    <property type="protein sequence ID" value="EPZ17078.1"/>
    <property type="molecule type" value="Genomic_DNA"/>
</dbReference>
<proteinExistence type="predicted"/>